<comment type="caution">
    <text evidence="2">The sequence shown here is derived from an EMBL/GenBank/DDBJ whole genome shotgun (WGS) entry which is preliminary data.</text>
</comment>
<feature type="domain" description="SLH" evidence="1">
    <location>
        <begin position="92"/>
        <end position="156"/>
    </location>
</feature>
<organism evidence="2">
    <name type="scientific">hydrocarbon metagenome</name>
    <dbReference type="NCBI Taxonomy" id="938273"/>
    <lineage>
        <taxon>unclassified sequences</taxon>
        <taxon>metagenomes</taxon>
        <taxon>ecological metagenomes</taxon>
    </lineage>
</organism>
<name>A0A0W8E9Q6_9ZZZZ</name>
<dbReference type="AlphaFoldDB" id="A0A0W8E9Q6"/>
<evidence type="ECO:0000259" key="1">
    <source>
        <dbReference type="PROSITE" id="PS51272"/>
    </source>
</evidence>
<accession>A0A0W8E9Q6</accession>
<feature type="domain" description="SLH" evidence="1">
    <location>
        <begin position="24"/>
        <end position="87"/>
    </location>
</feature>
<dbReference type="Pfam" id="PF00395">
    <property type="entry name" value="SLH"/>
    <property type="match status" value="2"/>
</dbReference>
<dbReference type="InterPro" id="IPR001119">
    <property type="entry name" value="SLH_dom"/>
</dbReference>
<evidence type="ECO:0000313" key="2">
    <source>
        <dbReference type="EMBL" id="KUG05386.1"/>
    </source>
</evidence>
<dbReference type="PROSITE" id="PS51272">
    <property type="entry name" value="SLH"/>
    <property type="match status" value="2"/>
</dbReference>
<gene>
    <name evidence="2" type="ORF">ASZ90_017191</name>
</gene>
<protein>
    <recommendedName>
        <fullName evidence="1">SLH domain-containing protein</fullName>
    </recommendedName>
</protein>
<sequence>MKKIICLVFTLLFAFVSATGTVLAAGGFHDVDETDWFYSGVVYAHGNGIMTGVTDASFMPNSEINRTLLITTLYKYTVTQGYDVSVGEDTNILSYDDALNISEGAYEAYQWACGSGLIPEAAGATKLGINDLITREQMVTLLYDFALLYGKDPTAGEDTNILSYSDVFNISKDKAYAAFQWACGSGIIVGTSHSTLSVASNATRAQLATVLMRLSAKR</sequence>
<reference evidence="2" key="1">
    <citation type="journal article" date="2015" name="Proc. Natl. Acad. Sci. U.S.A.">
        <title>Networks of energetic and metabolic interactions define dynamics in microbial communities.</title>
        <authorList>
            <person name="Embree M."/>
            <person name="Liu J.K."/>
            <person name="Al-Bassam M.M."/>
            <person name="Zengler K."/>
        </authorList>
    </citation>
    <scope>NUCLEOTIDE SEQUENCE</scope>
</reference>
<dbReference type="EMBL" id="LNQE01001817">
    <property type="protein sequence ID" value="KUG05386.1"/>
    <property type="molecule type" value="Genomic_DNA"/>
</dbReference>
<proteinExistence type="predicted"/>